<dbReference type="OrthoDB" id="3794134at2759"/>
<dbReference type="EMBL" id="ML977588">
    <property type="protein sequence ID" value="KAF2000491.1"/>
    <property type="molecule type" value="Genomic_DNA"/>
</dbReference>
<reference evidence="1" key="1">
    <citation type="journal article" date="2020" name="Stud. Mycol.">
        <title>101 Dothideomycetes genomes: a test case for predicting lifestyles and emergence of pathogens.</title>
        <authorList>
            <person name="Haridas S."/>
            <person name="Albert R."/>
            <person name="Binder M."/>
            <person name="Bloem J."/>
            <person name="Labutti K."/>
            <person name="Salamov A."/>
            <person name="Andreopoulos B."/>
            <person name="Baker S."/>
            <person name="Barry K."/>
            <person name="Bills G."/>
            <person name="Bluhm B."/>
            <person name="Cannon C."/>
            <person name="Castanera R."/>
            <person name="Culley D."/>
            <person name="Daum C."/>
            <person name="Ezra D."/>
            <person name="Gonzalez J."/>
            <person name="Henrissat B."/>
            <person name="Kuo A."/>
            <person name="Liang C."/>
            <person name="Lipzen A."/>
            <person name="Lutzoni F."/>
            <person name="Magnuson J."/>
            <person name="Mondo S."/>
            <person name="Nolan M."/>
            <person name="Ohm R."/>
            <person name="Pangilinan J."/>
            <person name="Park H.-J."/>
            <person name="Ramirez L."/>
            <person name="Alfaro M."/>
            <person name="Sun H."/>
            <person name="Tritt A."/>
            <person name="Yoshinaga Y."/>
            <person name="Zwiers L.-H."/>
            <person name="Turgeon B."/>
            <person name="Goodwin S."/>
            <person name="Spatafora J."/>
            <person name="Crous P."/>
            <person name="Grigoriev I."/>
        </authorList>
    </citation>
    <scope>NUCLEOTIDE SEQUENCE</scope>
    <source>
        <strain evidence="1">CBS 123094</strain>
    </source>
</reference>
<organism evidence="1 2">
    <name type="scientific">Amniculicola lignicola CBS 123094</name>
    <dbReference type="NCBI Taxonomy" id="1392246"/>
    <lineage>
        <taxon>Eukaryota</taxon>
        <taxon>Fungi</taxon>
        <taxon>Dikarya</taxon>
        <taxon>Ascomycota</taxon>
        <taxon>Pezizomycotina</taxon>
        <taxon>Dothideomycetes</taxon>
        <taxon>Pleosporomycetidae</taxon>
        <taxon>Pleosporales</taxon>
        <taxon>Amniculicolaceae</taxon>
        <taxon>Amniculicola</taxon>
    </lineage>
</organism>
<evidence type="ECO:0000313" key="1">
    <source>
        <dbReference type="EMBL" id="KAF2000491.1"/>
    </source>
</evidence>
<dbReference type="Proteomes" id="UP000799779">
    <property type="component" value="Unassembled WGS sequence"/>
</dbReference>
<sequence>HPPTNQRLDPTQLAALKLYIKRLNNISIPLLIFIWRAAAEQIWQATTPLGTILLPLSHDFFKRYITMNSNKIQKIK</sequence>
<evidence type="ECO:0000313" key="2">
    <source>
        <dbReference type="Proteomes" id="UP000799779"/>
    </source>
</evidence>
<dbReference type="AlphaFoldDB" id="A0A6A5WK05"/>
<keyword evidence="2" id="KW-1185">Reference proteome</keyword>
<protein>
    <submittedName>
        <fullName evidence="1">Uncharacterized protein</fullName>
    </submittedName>
</protein>
<gene>
    <name evidence="1" type="ORF">P154DRAFT_522392</name>
</gene>
<name>A0A6A5WK05_9PLEO</name>
<proteinExistence type="predicted"/>
<accession>A0A6A5WK05</accession>
<feature type="non-terminal residue" evidence="1">
    <location>
        <position position="1"/>
    </location>
</feature>